<organism evidence="1 2">
    <name type="scientific">Riccia fluitans</name>
    <dbReference type="NCBI Taxonomy" id="41844"/>
    <lineage>
        <taxon>Eukaryota</taxon>
        <taxon>Viridiplantae</taxon>
        <taxon>Streptophyta</taxon>
        <taxon>Embryophyta</taxon>
        <taxon>Marchantiophyta</taxon>
        <taxon>Marchantiopsida</taxon>
        <taxon>Marchantiidae</taxon>
        <taxon>Marchantiales</taxon>
        <taxon>Ricciaceae</taxon>
        <taxon>Riccia</taxon>
    </lineage>
</organism>
<protein>
    <submittedName>
        <fullName evidence="1">Uncharacterized protein</fullName>
    </submittedName>
</protein>
<comment type="caution">
    <text evidence="1">The sequence shown here is derived from an EMBL/GenBank/DDBJ whole genome shotgun (WGS) entry which is preliminary data.</text>
</comment>
<evidence type="ECO:0000313" key="2">
    <source>
        <dbReference type="Proteomes" id="UP001605036"/>
    </source>
</evidence>
<dbReference type="Proteomes" id="UP001605036">
    <property type="component" value="Unassembled WGS sequence"/>
</dbReference>
<keyword evidence="2" id="KW-1185">Reference proteome</keyword>
<name>A0ABD1ZEJ6_9MARC</name>
<reference evidence="1 2" key="1">
    <citation type="submission" date="2024-09" db="EMBL/GenBank/DDBJ databases">
        <title>Chromosome-scale assembly of Riccia fluitans.</title>
        <authorList>
            <person name="Paukszto L."/>
            <person name="Sawicki J."/>
            <person name="Karawczyk K."/>
            <person name="Piernik-Szablinska J."/>
            <person name="Szczecinska M."/>
            <person name="Mazdziarz M."/>
        </authorList>
    </citation>
    <scope>NUCLEOTIDE SEQUENCE [LARGE SCALE GENOMIC DNA]</scope>
    <source>
        <strain evidence="1">Rf_01</strain>
        <tissue evidence="1">Aerial parts of the thallus</tissue>
    </source>
</reference>
<sequence length="136" mass="14883">MSTVSAASLGDHPSSSGTVALILELPDSLIVAANDEVSISDSSPPITKLVDQSTLNLLVRLMTDLTNNDEASNSIREFYPLTDCAFRSNDNHRYPLVPTQNSGSTSRAYVVPDYPMNSNDRECATWDAWWASHRPP</sequence>
<dbReference type="EMBL" id="JBHFFA010000001">
    <property type="protein sequence ID" value="KAL2649406.1"/>
    <property type="molecule type" value="Genomic_DNA"/>
</dbReference>
<proteinExistence type="predicted"/>
<gene>
    <name evidence="1" type="ORF">R1flu_017534</name>
</gene>
<accession>A0ABD1ZEJ6</accession>
<dbReference type="AlphaFoldDB" id="A0ABD1ZEJ6"/>
<evidence type="ECO:0000313" key="1">
    <source>
        <dbReference type="EMBL" id="KAL2649406.1"/>
    </source>
</evidence>